<dbReference type="Proteomes" id="UP000008204">
    <property type="component" value="Chromosome"/>
</dbReference>
<evidence type="ECO:0000313" key="2">
    <source>
        <dbReference type="Proteomes" id="UP000008204"/>
    </source>
</evidence>
<dbReference type="HOGENOM" id="CLU_3373319_0_0_3"/>
<accession>B7K3Q4</accession>
<reference evidence="2" key="1">
    <citation type="journal article" date="2011" name="MBio">
        <title>Novel metabolic attributes of the genus Cyanothece, comprising a group of unicellular nitrogen-fixing Cyanobacteria.</title>
        <authorList>
            <person name="Bandyopadhyay A."/>
            <person name="Elvitigala T."/>
            <person name="Welsh E."/>
            <person name="Stockel J."/>
            <person name="Liberton M."/>
            <person name="Min H."/>
            <person name="Sherman L.A."/>
            <person name="Pakrasi H.B."/>
        </authorList>
    </citation>
    <scope>NUCLEOTIDE SEQUENCE [LARGE SCALE GENOMIC DNA]</scope>
    <source>
        <strain evidence="2">PCC 8801</strain>
    </source>
</reference>
<gene>
    <name evidence="1" type="ordered locus">PCC8801_1333</name>
</gene>
<organism evidence="1 2">
    <name type="scientific">Rippkaea orientalis (strain PCC 8801 / RF-1)</name>
    <name type="common">Cyanothece sp. (strain PCC 8801)</name>
    <dbReference type="NCBI Taxonomy" id="41431"/>
    <lineage>
        <taxon>Bacteria</taxon>
        <taxon>Bacillati</taxon>
        <taxon>Cyanobacteriota</taxon>
        <taxon>Cyanophyceae</taxon>
        <taxon>Oscillatoriophycideae</taxon>
        <taxon>Chroococcales</taxon>
        <taxon>Aphanothecaceae</taxon>
        <taxon>Rippkaea</taxon>
        <taxon>Rippkaea orientalis</taxon>
    </lineage>
</organism>
<dbReference type="STRING" id="41431.PCC8801_1333"/>
<dbReference type="EMBL" id="CP001287">
    <property type="protein sequence ID" value="ACK65396.1"/>
    <property type="molecule type" value="Genomic_DNA"/>
</dbReference>
<proteinExistence type="predicted"/>
<name>B7K3Q4_RIPO1</name>
<keyword evidence="2" id="KW-1185">Reference proteome</keyword>
<dbReference type="AlphaFoldDB" id="B7K3Q4"/>
<sequence length="34" mass="4322">MDIPQTPVDKVQQYMCDWLRFFCYYFSLRIDRDK</sequence>
<dbReference type="KEGG" id="cyp:PCC8801_1333"/>
<evidence type="ECO:0000313" key="1">
    <source>
        <dbReference type="EMBL" id="ACK65396.1"/>
    </source>
</evidence>
<protein>
    <submittedName>
        <fullName evidence="1">Uncharacterized protein</fullName>
    </submittedName>
</protein>